<evidence type="ECO:0000313" key="4">
    <source>
        <dbReference type="Proteomes" id="UP000320781"/>
    </source>
</evidence>
<accession>A0A523QHF3</accession>
<dbReference type="Proteomes" id="UP000320781">
    <property type="component" value="Unassembled WGS sequence"/>
</dbReference>
<feature type="transmembrane region" description="Helical" evidence="1">
    <location>
        <begin position="16"/>
        <end position="34"/>
    </location>
</feature>
<evidence type="ECO:0000313" key="3">
    <source>
        <dbReference type="EMBL" id="TES84932.1"/>
    </source>
</evidence>
<evidence type="ECO:0000256" key="1">
    <source>
        <dbReference type="SAM" id="Phobius"/>
    </source>
</evidence>
<feature type="domain" description="DUF362" evidence="2">
    <location>
        <begin position="323"/>
        <end position="422"/>
    </location>
</feature>
<dbReference type="InterPro" id="IPR007160">
    <property type="entry name" value="DUF362"/>
</dbReference>
<keyword evidence="1" id="KW-0472">Membrane</keyword>
<dbReference type="Pfam" id="PF04015">
    <property type="entry name" value="DUF362"/>
    <property type="match status" value="1"/>
</dbReference>
<dbReference type="AlphaFoldDB" id="A0A523QHF3"/>
<sequence length="494" mass="54941">MTPRYLRSIAADKEKLSLFGAIGLTLAALAWLAFRTGTRFDRIRYPCQRASLQIVLLGIPLVGSFVVGNTARKKKWSKKKIVSLVLGLLGASIVLLIASNSYIFTVIYSTLSPEMSYAQNKDLTITELHSDEPVSTVYVARGRDAGGALQSLVSLMDENGVSIYRTAQREGIIGKKDTVLIKINGEWQERGGTNTDLLKAFIQKVVDHPEGFVGEIVVVENGQWAIYLDSDRSNAEDRTQSFQEVVGYFENQGHKVSLYDWTQIGGTAGEVIVIEESEREKDGYVDMSGGVSYPIFTTKFDTRISLKDGIWKEGEYDKSQLKFINMPVLKNHSLMGLTGATKHYMGVLSTSLCNDGFDQHQGMIDEGLMGRMMAQVIYPDLNLMDANYIGVSSRGPASSYETAYKANLVLAGQDPIALDYYAGKYILYPLTGFERHNPDCQDVKKTPSYGRYPYNAFHQYLASSEKELKKTGYRITMDEKEIQVSVAASPRKSI</sequence>
<protein>
    <submittedName>
        <fullName evidence="3">DUF362 domain-containing protein</fullName>
    </submittedName>
</protein>
<reference evidence="3 4" key="1">
    <citation type="submission" date="2019-03" db="EMBL/GenBank/DDBJ databases">
        <title>Metabolic potential of uncultured bacteria and archaea associated with petroleum seepage in deep-sea sediments.</title>
        <authorList>
            <person name="Dong X."/>
            <person name="Hubert C."/>
        </authorList>
    </citation>
    <scope>NUCLEOTIDE SEQUENCE [LARGE SCALE GENOMIC DNA]</scope>
    <source>
        <strain evidence="3">E44_bin92</strain>
    </source>
</reference>
<feature type="transmembrane region" description="Helical" evidence="1">
    <location>
        <begin position="50"/>
        <end position="69"/>
    </location>
</feature>
<proteinExistence type="predicted"/>
<organism evidence="3 4">
    <name type="scientific">Aerophobetes bacterium</name>
    <dbReference type="NCBI Taxonomy" id="2030807"/>
    <lineage>
        <taxon>Bacteria</taxon>
        <taxon>Candidatus Aerophobota</taxon>
    </lineage>
</organism>
<keyword evidence="1" id="KW-1133">Transmembrane helix</keyword>
<gene>
    <name evidence="3" type="ORF">E3J95_05730</name>
</gene>
<dbReference type="EMBL" id="SOKU01000278">
    <property type="protein sequence ID" value="TES84932.1"/>
    <property type="molecule type" value="Genomic_DNA"/>
</dbReference>
<evidence type="ECO:0000259" key="2">
    <source>
        <dbReference type="Pfam" id="PF04015"/>
    </source>
</evidence>
<feature type="transmembrane region" description="Helical" evidence="1">
    <location>
        <begin position="81"/>
        <end position="104"/>
    </location>
</feature>
<name>A0A523QHF3_UNCAE</name>
<comment type="caution">
    <text evidence="3">The sequence shown here is derived from an EMBL/GenBank/DDBJ whole genome shotgun (WGS) entry which is preliminary data.</text>
</comment>
<keyword evidence="1" id="KW-0812">Transmembrane</keyword>